<evidence type="ECO:0000313" key="3">
    <source>
        <dbReference type="Proteomes" id="UP001610631"/>
    </source>
</evidence>
<dbReference type="Proteomes" id="UP001610631">
    <property type="component" value="Unassembled WGS sequence"/>
</dbReference>
<accession>A0ABW7PLZ4</accession>
<dbReference type="EMBL" id="JBBDHD010000103">
    <property type="protein sequence ID" value="MFH7598985.1"/>
    <property type="molecule type" value="Genomic_DNA"/>
</dbReference>
<sequence length="46" mass="4729">MAGSGSVRHYEPGSGAVLPVPDEPGRAGERSDPGRHARSGDGDIDR</sequence>
<gene>
    <name evidence="2" type="ORF">WDV06_28405</name>
</gene>
<proteinExistence type="predicted"/>
<name>A0ABW7PLZ4_9ACTN</name>
<evidence type="ECO:0000313" key="2">
    <source>
        <dbReference type="EMBL" id="MFH7598985.1"/>
    </source>
</evidence>
<evidence type="ECO:0000256" key="1">
    <source>
        <dbReference type="SAM" id="MobiDB-lite"/>
    </source>
</evidence>
<comment type="caution">
    <text evidence="2">The sequence shown here is derived from an EMBL/GenBank/DDBJ whole genome shotgun (WGS) entry which is preliminary data.</text>
</comment>
<keyword evidence="3" id="KW-1185">Reference proteome</keyword>
<protein>
    <submittedName>
        <fullName evidence="2">Uncharacterized protein</fullName>
    </submittedName>
</protein>
<dbReference type="RefSeq" id="WP_395512652.1">
    <property type="nucleotide sequence ID" value="NZ_JBBDHD010000103.1"/>
</dbReference>
<reference evidence="2 3" key="1">
    <citation type="submission" date="2024-03" db="EMBL/GenBank/DDBJ databases">
        <title>Whole genome sequencing of Streptomyces racemochromogenes, to identify antimicrobial biosynthetic gene clusters.</title>
        <authorList>
            <person name="Suryawanshi P."/>
            <person name="Krishnaraj P.U."/>
            <person name="Arun Y.P."/>
            <person name="Suryawanshi M.P."/>
            <person name="Rakshit O."/>
        </authorList>
    </citation>
    <scope>NUCLEOTIDE SEQUENCE [LARGE SCALE GENOMIC DNA]</scope>
    <source>
        <strain evidence="2 3">AUDT626</strain>
    </source>
</reference>
<organism evidence="2 3">
    <name type="scientific">Streptomyces racemochromogenes</name>
    <dbReference type="NCBI Taxonomy" id="67353"/>
    <lineage>
        <taxon>Bacteria</taxon>
        <taxon>Bacillati</taxon>
        <taxon>Actinomycetota</taxon>
        <taxon>Actinomycetes</taxon>
        <taxon>Kitasatosporales</taxon>
        <taxon>Streptomycetaceae</taxon>
        <taxon>Streptomyces</taxon>
    </lineage>
</organism>
<feature type="region of interest" description="Disordered" evidence="1">
    <location>
        <begin position="1"/>
        <end position="46"/>
    </location>
</feature>
<feature type="compositionally biased region" description="Basic and acidic residues" evidence="1">
    <location>
        <begin position="23"/>
        <end position="46"/>
    </location>
</feature>